<accession>A0A0E9RXM8</accession>
<reference evidence="2" key="2">
    <citation type="journal article" date="2015" name="Fish Shellfish Immunol.">
        <title>Early steps in the European eel (Anguilla anguilla)-Vibrio vulnificus interaction in the gills: Role of the RtxA13 toxin.</title>
        <authorList>
            <person name="Callol A."/>
            <person name="Pajuelo D."/>
            <person name="Ebbesson L."/>
            <person name="Teles M."/>
            <person name="MacKenzie S."/>
            <person name="Amaro C."/>
        </authorList>
    </citation>
    <scope>NUCLEOTIDE SEQUENCE</scope>
</reference>
<dbReference type="EMBL" id="GBXM01075427">
    <property type="protein sequence ID" value="JAH33150.1"/>
    <property type="molecule type" value="Transcribed_RNA"/>
</dbReference>
<name>A0A0E9RXM8_ANGAN</name>
<evidence type="ECO:0000256" key="1">
    <source>
        <dbReference type="SAM" id="MobiDB-lite"/>
    </source>
</evidence>
<proteinExistence type="predicted"/>
<protein>
    <submittedName>
        <fullName evidence="2">Uncharacterized protein</fullName>
    </submittedName>
</protein>
<feature type="region of interest" description="Disordered" evidence="1">
    <location>
        <begin position="1"/>
        <end position="29"/>
    </location>
</feature>
<feature type="compositionally biased region" description="Low complexity" evidence="1">
    <location>
        <begin position="12"/>
        <end position="29"/>
    </location>
</feature>
<reference evidence="2" key="1">
    <citation type="submission" date="2014-11" db="EMBL/GenBank/DDBJ databases">
        <authorList>
            <person name="Amaro Gonzalez C."/>
        </authorList>
    </citation>
    <scope>NUCLEOTIDE SEQUENCE</scope>
</reference>
<evidence type="ECO:0000313" key="2">
    <source>
        <dbReference type="EMBL" id="JAH33150.1"/>
    </source>
</evidence>
<organism evidence="2">
    <name type="scientific">Anguilla anguilla</name>
    <name type="common">European freshwater eel</name>
    <name type="synonym">Muraena anguilla</name>
    <dbReference type="NCBI Taxonomy" id="7936"/>
    <lineage>
        <taxon>Eukaryota</taxon>
        <taxon>Metazoa</taxon>
        <taxon>Chordata</taxon>
        <taxon>Craniata</taxon>
        <taxon>Vertebrata</taxon>
        <taxon>Euteleostomi</taxon>
        <taxon>Actinopterygii</taxon>
        <taxon>Neopterygii</taxon>
        <taxon>Teleostei</taxon>
        <taxon>Anguilliformes</taxon>
        <taxon>Anguillidae</taxon>
        <taxon>Anguilla</taxon>
    </lineage>
</organism>
<dbReference type="AlphaFoldDB" id="A0A0E9RXM8"/>
<sequence>MTASQKTKAVNSLSPSLSLHHSFSLPVPHSPSSSLSLELSFPFTPTHNSAGHSLCTELHGRGGTRRWTFRGTVPFFLWAPGEARLRASEQSILWEELGYVNSPTHMAQGLSAQ</sequence>
<feature type="compositionally biased region" description="Polar residues" evidence="1">
    <location>
        <begin position="1"/>
        <end position="11"/>
    </location>
</feature>